<comment type="caution">
    <text evidence="4">The sequence shown here is derived from an EMBL/GenBank/DDBJ whole genome shotgun (WGS) entry which is preliminary data.</text>
</comment>
<protein>
    <submittedName>
        <fullName evidence="4">Glycosyltransferase family 1 protein</fullName>
    </submittedName>
</protein>
<dbReference type="CDD" id="cd03801">
    <property type="entry name" value="GT4_PimA-like"/>
    <property type="match status" value="1"/>
</dbReference>
<feature type="domain" description="Glycosyl transferase family 1" evidence="2">
    <location>
        <begin position="226"/>
        <end position="382"/>
    </location>
</feature>
<proteinExistence type="predicted"/>
<organism evidence="4">
    <name type="scientific">Ignisphaera aggregans</name>
    <dbReference type="NCBI Taxonomy" id="334771"/>
    <lineage>
        <taxon>Archaea</taxon>
        <taxon>Thermoproteota</taxon>
        <taxon>Thermoprotei</taxon>
        <taxon>Desulfurococcales</taxon>
        <taxon>Desulfurococcaceae</taxon>
        <taxon>Ignisphaera</taxon>
    </lineage>
</organism>
<gene>
    <name evidence="4" type="ORF">ENO26_04835</name>
</gene>
<accession>A0A7J2U209</accession>
<dbReference type="EMBL" id="DSEU01000036">
    <property type="protein sequence ID" value="HEM66880.1"/>
    <property type="molecule type" value="Genomic_DNA"/>
</dbReference>
<dbReference type="AlphaFoldDB" id="A0A7J2U209"/>
<keyword evidence="1 4" id="KW-0808">Transferase</keyword>
<sequence length="406" mass="45586">MSSVLHIVQTTLDHVGGPATYVRELSKSLVKKGIKVGIVAPKSKNTKEIRELQELGVEIYPVDNNPLPASFLRAPWIFSIKAHRKIRNALSEYDVVNIHVESTFLQILMGDFKDKKLVTTIHGFPLYEDLESLKFGFNIYKILHLMLITPQHMLTLSKLINDSDLIIPLSNQLKNTLIELFGIDNKKLVTIPNGVDTGFFRPINPDIARSIVRKLVSRRCGVDIGNDLILLYLARVEPRKGTDVLVRAVSQLSKRDWFLLMAGSIEQPEYVRYVSDLAKKLGVLNKICITGSLPRTMLPALYSASYVYILPSLFEGLPATILEAMSCKTPIIASKVGGIPEVVINEYNGILFNPGSVEELSKAIEYVLESPKARETLATRAYLTSQLYSWKHIAEKYYTMLFSIAH</sequence>
<dbReference type="PANTHER" id="PTHR46401">
    <property type="entry name" value="GLYCOSYLTRANSFERASE WBBK-RELATED"/>
    <property type="match status" value="1"/>
</dbReference>
<dbReference type="Pfam" id="PF13439">
    <property type="entry name" value="Glyco_transf_4"/>
    <property type="match status" value="1"/>
</dbReference>
<evidence type="ECO:0000256" key="1">
    <source>
        <dbReference type="ARBA" id="ARBA00022679"/>
    </source>
</evidence>
<dbReference type="PANTHER" id="PTHR46401:SF2">
    <property type="entry name" value="GLYCOSYLTRANSFERASE WBBK-RELATED"/>
    <property type="match status" value="1"/>
</dbReference>
<dbReference type="Gene3D" id="3.40.50.2000">
    <property type="entry name" value="Glycogen Phosphorylase B"/>
    <property type="match status" value="2"/>
</dbReference>
<name>A0A7J2U209_9CREN</name>
<dbReference type="InterPro" id="IPR001296">
    <property type="entry name" value="Glyco_trans_1"/>
</dbReference>
<reference evidence="4" key="1">
    <citation type="journal article" date="2020" name="mSystems">
        <title>Genome- and Community-Level Interaction Insights into Carbon Utilization and Element Cycling Functions of Hydrothermarchaeota in Hydrothermal Sediment.</title>
        <authorList>
            <person name="Zhou Z."/>
            <person name="Liu Y."/>
            <person name="Xu W."/>
            <person name="Pan J."/>
            <person name="Luo Z.H."/>
            <person name="Li M."/>
        </authorList>
    </citation>
    <scope>NUCLEOTIDE SEQUENCE [LARGE SCALE GENOMIC DNA]</scope>
    <source>
        <strain evidence="4">SpSt-125</strain>
    </source>
</reference>
<dbReference type="GO" id="GO:0016757">
    <property type="term" value="F:glycosyltransferase activity"/>
    <property type="evidence" value="ECO:0007669"/>
    <property type="project" value="InterPro"/>
</dbReference>
<dbReference type="InterPro" id="IPR028098">
    <property type="entry name" value="Glyco_trans_4-like_N"/>
</dbReference>
<evidence type="ECO:0000313" key="4">
    <source>
        <dbReference type="EMBL" id="HEM66880.1"/>
    </source>
</evidence>
<feature type="domain" description="Glycosyltransferase subfamily 4-like N-terminal" evidence="3">
    <location>
        <begin position="15"/>
        <end position="197"/>
    </location>
</feature>
<evidence type="ECO:0000259" key="2">
    <source>
        <dbReference type="Pfam" id="PF00534"/>
    </source>
</evidence>
<dbReference type="SUPFAM" id="SSF53756">
    <property type="entry name" value="UDP-Glycosyltransferase/glycogen phosphorylase"/>
    <property type="match status" value="1"/>
</dbReference>
<dbReference type="Pfam" id="PF00534">
    <property type="entry name" value="Glycos_transf_1"/>
    <property type="match status" value="1"/>
</dbReference>
<evidence type="ECO:0000259" key="3">
    <source>
        <dbReference type="Pfam" id="PF13439"/>
    </source>
</evidence>